<evidence type="ECO:0000313" key="3">
    <source>
        <dbReference type="EMBL" id="MBT2186060.1"/>
    </source>
</evidence>
<name>A0A9X1IPT4_9SPHN</name>
<dbReference type="GO" id="GO:0016042">
    <property type="term" value="P:lipid catabolic process"/>
    <property type="evidence" value="ECO:0007669"/>
    <property type="project" value="InterPro"/>
</dbReference>
<dbReference type="InterPro" id="IPR029058">
    <property type="entry name" value="AB_hydrolase_fold"/>
</dbReference>
<sequence length="417" mass="43911">MQIFDRYKFIVGFASVVGFMSSAIAGDVDAFFGDGGTSDFYRWHEALKEPGQMLRQEAVGDGYFADNASLARRILYSSTDGRFGRGVVEASGLLYLPKGSPPPGGWPLVVWGHGTLGVADVCAPSWKKPTDRDGAFADAWLQAGFAVVAPDYQGLGTRGVHPYLQRRPEGYSVLDAARAALRAYPQEIANAVVLVGQSQGSGAVLNAAAVAQAYAPELGLRGVVATALVWSAPGPIKVRDFSGPYAAMYPIMYAASGALKPGSPSVEALVTAKGKLVVEAARTICSDDVANVTEKNGVTGTNGFTVPLTKLAAMFPDASAAPQNLRVPLFIATGLADSTIPPDSQFKAVKYMCGFGNRISWKKYAGITHYATPNYALRDALPFAKAVLNGGSPRSDCGDLLPPGPLQQPTPGIPFQD</sequence>
<protein>
    <submittedName>
        <fullName evidence="3">Alpha/beta hydrolase</fullName>
    </submittedName>
</protein>
<dbReference type="RefSeq" id="WP_214621803.1">
    <property type="nucleotide sequence ID" value="NZ_JAHGAW010000002.1"/>
</dbReference>
<dbReference type="PANTHER" id="PTHR34853:SF1">
    <property type="entry name" value="LIPASE 5"/>
    <property type="match status" value="1"/>
</dbReference>
<dbReference type="SUPFAM" id="SSF53474">
    <property type="entry name" value="alpha/beta-Hydrolases"/>
    <property type="match status" value="1"/>
</dbReference>
<keyword evidence="4" id="KW-1185">Reference proteome</keyword>
<evidence type="ECO:0000313" key="4">
    <source>
        <dbReference type="Proteomes" id="UP001138757"/>
    </source>
</evidence>
<accession>A0A9X1IPT4</accession>
<dbReference type="AlphaFoldDB" id="A0A9X1IPT4"/>
<keyword evidence="3" id="KW-0378">Hydrolase</keyword>
<dbReference type="PIRSF" id="PIRSF029171">
    <property type="entry name" value="Esterase_LipA"/>
    <property type="match status" value="1"/>
</dbReference>
<feature type="region of interest" description="Disordered" evidence="1">
    <location>
        <begin position="397"/>
        <end position="417"/>
    </location>
</feature>
<dbReference type="Gene3D" id="3.40.50.1820">
    <property type="entry name" value="alpha/beta hydrolase"/>
    <property type="match status" value="2"/>
</dbReference>
<evidence type="ECO:0000256" key="2">
    <source>
        <dbReference type="SAM" id="SignalP"/>
    </source>
</evidence>
<keyword evidence="2" id="KW-0732">Signal</keyword>
<reference evidence="3" key="1">
    <citation type="submission" date="2021-05" db="EMBL/GenBank/DDBJ databases">
        <title>Genome of Sphingobium sp. strain.</title>
        <authorList>
            <person name="Fan R."/>
        </authorList>
    </citation>
    <scope>NUCLEOTIDE SEQUENCE</scope>
    <source>
        <strain evidence="3">H33</strain>
    </source>
</reference>
<dbReference type="Proteomes" id="UP001138757">
    <property type="component" value="Unassembled WGS sequence"/>
</dbReference>
<proteinExistence type="predicted"/>
<gene>
    <name evidence="3" type="ORF">KK488_03790</name>
</gene>
<feature type="signal peptide" evidence="2">
    <location>
        <begin position="1"/>
        <end position="25"/>
    </location>
</feature>
<comment type="caution">
    <text evidence="3">The sequence shown here is derived from an EMBL/GenBank/DDBJ whole genome shotgun (WGS) entry which is preliminary data.</text>
</comment>
<dbReference type="InterPro" id="IPR005152">
    <property type="entry name" value="Lipase_secreted"/>
</dbReference>
<dbReference type="PANTHER" id="PTHR34853">
    <property type="match status" value="1"/>
</dbReference>
<dbReference type="GO" id="GO:0004806">
    <property type="term" value="F:triacylglycerol lipase activity"/>
    <property type="evidence" value="ECO:0007669"/>
    <property type="project" value="InterPro"/>
</dbReference>
<dbReference type="Pfam" id="PF03583">
    <property type="entry name" value="LIP"/>
    <property type="match status" value="1"/>
</dbReference>
<feature type="compositionally biased region" description="Pro residues" evidence="1">
    <location>
        <begin position="402"/>
        <end position="417"/>
    </location>
</feature>
<dbReference type="EMBL" id="JAHGAW010000002">
    <property type="protein sequence ID" value="MBT2186060.1"/>
    <property type="molecule type" value="Genomic_DNA"/>
</dbReference>
<feature type="chain" id="PRO_5040918145" evidence="2">
    <location>
        <begin position="26"/>
        <end position="417"/>
    </location>
</feature>
<evidence type="ECO:0000256" key="1">
    <source>
        <dbReference type="SAM" id="MobiDB-lite"/>
    </source>
</evidence>
<organism evidence="3 4">
    <name type="scientific">Sphingobium nicotianae</name>
    <dbReference type="NCBI Taxonomy" id="2782607"/>
    <lineage>
        <taxon>Bacteria</taxon>
        <taxon>Pseudomonadati</taxon>
        <taxon>Pseudomonadota</taxon>
        <taxon>Alphaproteobacteria</taxon>
        <taxon>Sphingomonadales</taxon>
        <taxon>Sphingomonadaceae</taxon>
        <taxon>Sphingobium</taxon>
    </lineage>
</organism>